<dbReference type="KEGG" id="kal:KALB_8334"/>
<feature type="compositionally biased region" description="Gly residues" evidence="3">
    <location>
        <begin position="486"/>
        <end position="512"/>
    </location>
</feature>
<feature type="compositionally biased region" description="Low complexity" evidence="3">
    <location>
        <begin position="133"/>
        <end position="148"/>
    </location>
</feature>
<proteinExistence type="predicted"/>
<sequence length="512" mass="49819">MGATVAERKNRRWLRGPKLVVGGVAVLLVAGAAVAWASTQPSSPSYRSVAAAPATVTDTLQATGTIQPVSQATVGFPVAGQVASVAVAVGQKVTAGQLLAQLNTTTLAGQVSSAQSTVATAQAKLATDQNSQTTVASTAPKSSSSSALSTMVKGLGDSQDAVRKAQQQVDADLTLVSAAVKQSKASCPTVVSALGDQHAPPEQSQVNDCSALLQQVLDAQTKTATDERALADAETKLSQALGKAVSAVNTPASTSSGNAGRSGGQSQGPASAEQIAADQASLDAASAQLAAARQNLAAADLVSPIDGTVAQVSLVAGQSSAQAHVVVLGAGASQVTTAVNDTQVGKVKPGQQASITPDGASSPIRGKVTSVGALSSTTSGGAPSYPVTISLEGTGQSLFAGATATVSITLGSAQAAVAVPTSAVHSVGGFSFVTKLVDGQTGQVRVTLGVTGSALTQVTGGLQAGDQVVLADLGQELPTATSNRGLTGGGARGGFGGGGGTGGGGRTGGPTR</sequence>
<dbReference type="SUPFAM" id="SSF111369">
    <property type="entry name" value="HlyD-like secretion proteins"/>
    <property type="match status" value="1"/>
</dbReference>
<dbReference type="AlphaFoldDB" id="W5WLQ2"/>
<keyword evidence="5" id="KW-1185">Reference proteome</keyword>
<dbReference type="Gene3D" id="2.40.420.20">
    <property type="match status" value="1"/>
</dbReference>
<evidence type="ECO:0000313" key="4">
    <source>
        <dbReference type="EMBL" id="AHI01691.1"/>
    </source>
</evidence>
<feature type="region of interest" description="Disordered" evidence="3">
    <location>
        <begin position="129"/>
        <end position="148"/>
    </location>
</feature>
<dbReference type="GO" id="GO:0030313">
    <property type="term" value="C:cell envelope"/>
    <property type="evidence" value="ECO:0007669"/>
    <property type="project" value="UniProtKB-SubCell"/>
</dbReference>
<evidence type="ECO:0000256" key="3">
    <source>
        <dbReference type="SAM" id="MobiDB-lite"/>
    </source>
</evidence>
<dbReference type="eggNOG" id="COG0845">
    <property type="taxonomic scope" value="Bacteria"/>
</dbReference>
<gene>
    <name evidence="4" type="ORF">KALB_8334</name>
</gene>
<keyword evidence="2" id="KW-0175">Coiled coil</keyword>
<organism evidence="4 5">
    <name type="scientific">Kutzneria albida DSM 43870</name>
    <dbReference type="NCBI Taxonomy" id="1449976"/>
    <lineage>
        <taxon>Bacteria</taxon>
        <taxon>Bacillati</taxon>
        <taxon>Actinomycetota</taxon>
        <taxon>Actinomycetes</taxon>
        <taxon>Pseudonocardiales</taxon>
        <taxon>Pseudonocardiaceae</taxon>
        <taxon>Kutzneria</taxon>
    </lineage>
</organism>
<dbReference type="Proteomes" id="UP000019225">
    <property type="component" value="Chromosome"/>
</dbReference>
<comment type="subcellular location">
    <subcellularLocation>
        <location evidence="1">Cell envelope</location>
    </subcellularLocation>
</comment>
<accession>W5WLQ2</accession>
<evidence type="ECO:0000313" key="5">
    <source>
        <dbReference type="Proteomes" id="UP000019225"/>
    </source>
</evidence>
<dbReference type="EMBL" id="CP007155">
    <property type="protein sequence ID" value="AHI01691.1"/>
    <property type="molecule type" value="Genomic_DNA"/>
</dbReference>
<feature type="region of interest" description="Disordered" evidence="3">
    <location>
        <begin position="247"/>
        <end position="277"/>
    </location>
</feature>
<dbReference type="STRING" id="1449976.KALB_8334"/>
<feature type="region of interest" description="Disordered" evidence="3">
    <location>
        <begin position="480"/>
        <end position="512"/>
    </location>
</feature>
<reference evidence="4 5" key="1">
    <citation type="journal article" date="2014" name="BMC Genomics">
        <title>Complete genome sequence of producer of the glycopeptide antibiotic Aculeximycin Kutzneria albida DSM 43870T, a representative of minor genus of Pseudonocardiaceae.</title>
        <authorList>
            <person name="Rebets Y."/>
            <person name="Tokovenko B."/>
            <person name="Lushchyk I."/>
            <person name="Ruckert C."/>
            <person name="Zaburannyi N."/>
            <person name="Bechthold A."/>
            <person name="Kalinowski J."/>
            <person name="Luzhetskyy A."/>
        </authorList>
    </citation>
    <scope>NUCLEOTIDE SEQUENCE [LARGE SCALE GENOMIC DNA]</scope>
    <source>
        <strain evidence="4">DSM 43870</strain>
    </source>
</reference>
<dbReference type="Gene3D" id="2.40.50.100">
    <property type="match status" value="1"/>
</dbReference>
<evidence type="ECO:0000256" key="2">
    <source>
        <dbReference type="ARBA" id="ARBA00023054"/>
    </source>
</evidence>
<dbReference type="Gene3D" id="2.40.30.170">
    <property type="match status" value="1"/>
</dbReference>
<name>W5WLQ2_9PSEU</name>
<dbReference type="Gene3D" id="1.10.287.470">
    <property type="entry name" value="Helix hairpin bin"/>
    <property type="match status" value="1"/>
</dbReference>
<dbReference type="PANTHER" id="PTHR32347">
    <property type="entry name" value="EFFLUX SYSTEM COMPONENT YKNX-RELATED"/>
    <property type="match status" value="1"/>
</dbReference>
<feature type="compositionally biased region" description="Polar residues" evidence="3">
    <location>
        <begin position="247"/>
        <end position="259"/>
    </location>
</feature>
<evidence type="ECO:0000256" key="1">
    <source>
        <dbReference type="ARBA" id="ARBA00004196"/>
    </source>
</evidence>
<dbReference type="PANTHER" id="PTHR32347:SF23">
    <property type="entry name" value="BLL5650 PROTEIN"/>
    <property type="match status" value="1"/>
</dbReference>
<protein>
    <submittedName>
        <fullName evidence="4">Uncharacterized protein</fullName>
    </submittedName>
</protein>
<dbReference type="InterPro" id="IPR050465">
    <property type="entry name" value="UPF0194_transport"/>
</dbReference>
<dbReference type="HOGENOM" id="CLU_018816_14_3_11"/>